<dbReference type="EMBL" id="CAXDID020000023">
    <property type="protein sequence ID" value="CAL5988964.1"/>
    <property type="molecule type" value="Genomic_DNA"/>
</dbReference>
<comment type="caution">
    <text evidence="2">The sequence shown here is derived from an EMBL/GenBank/DDBJ whole genome shotgun (WGS) entry which is preliminary data.</text>
</comment>
<feature type="transmembrane region" description="Helical" evidence="1">
    <location>
        <begin position="516"/>
        <end position="536"/>
    </location>
</feature>
<evidence type="ECO:0000313" key="3">
    <source>
        <dbReference type="Proteomes" id="UP001642409"/>
    </source>
</evidence>
<keyword evidence="1" id="KW-0812">Transmembrane</keyword>
<proteinExistence type="predicted"/>
<sequence length="567" mass="62895">MLFMLSLSELTRAEKKTMYNCFTTSADINLFADTLQITVTLTSTKSASCDIPHGVFVSLQIDSLGSYEPSAYVQDFAYDSPQQIRLACTDPVECAKIKAAESGTVVLETKTHATFVPAGSIRVSKGLSSSCFHDNDSFVELYQGAVVLVLYPTFTCKDSIATDNLGQLKLNALSKVKMYITYTDNSISIHDQLAITIQQDLFVPTLKVAASSTPVRIKLENPTISKYFIQTMTNGVLSKDMILFQVNIQQLTNDAVPILKNIQITSNKYKLVGLPDIYSRFDMQLLQNGLIFTKEQGPLADVVKNQMIVLGITSFEVQYMFTTYDVALTEQFRMRLFAVGASGFLPNSNIVHSTCEVRFPGQQCGLLQEQLNKYSTSALSAQIIYMYYKNGVLASNYTKTIDNIYGSCFTTGALNYNYKTKTLNIEFNQNTKSSSCQLVVNDALVVKILLGNNSQVLKTESRDFKAGLQSFSVSGFDLSLQPEIRVQFFKDGKIMDAIAMSAYSVVSDNTLVTQEIVITIKILAVNLGVVIAYLLWHFVGSKLVKRIPKPKLVNSFVQQADDDHIEV</sequence>
<reference evidence="2 3" key="1">
    <citation type="submission" date="2024-07" db="EMBL/GenBank/DDBJ databases">
        <authorList>
            <person name="Akdeniz Z."/>
        </authorList>
    </citation>
    <scope>NUCLEOTIDE SEQUENCE [LARGE SCALE GENOMIC DNA]</scope>
</reference>
<keyword evidence="1" id="KW-0472">Membrane</keyword>
<evidence type="ECO:0000313" key="2">
    <source>
        <dbReference type="EMBL" id="CAL5988964.1"/>
    </source>
</evidence>
<dbReference type="Proteomes" id="UP001642409">
    <property type="component" value="Unassembled WGS sequence"/>
</dbReference>
<name>A0ABP1HDS2_9EUKA</name>
<keyword evidence="1" id="KW-1133">Transmembrane helix</keyword>
<organism evidence="2 3">
    <name type="scientific">Hexamita inflata</name>
    <dbReference type="NCBI Taxonomy" id="28002"/>
    <lineage>
        <taxon>Eukaryota</taxon>
        <taxon>Metamonada</taxon>
        <taxon>Diplomonadida</taxon>
        <taxon>Hexamitidae</taxon>
        <taxon>Hexamitinae</taxon>
        <taxon>Hexamita</taxon>
    </lineage>
</organism>
<protein>
    <submittedName>
        <fullName evidence="2">Uncharacterized protein</fullName>
    </submittedName>
</protein>
<accession>A0ABP1HDS2</accession>
<evidence type="ECO:0000256" key="1">
    <source>
        <dbReference type="SAM" id="Phobius"/>
    </source>
</evidence>
<keyword evidence="3" id="KW-1185">Reference proteome</keyword>
<gene>
    <name evidence="2" type="ORF">HINF_LOCUS10629</name>
</gene>